<evidence type="ECO:0000256" key="1">
    <source>
        <dbReference type="SAM" id="SignalP"/>
    </source>
</evidence>
<dbReference type="Proteomes" id="UP000076744">
    <property type="component" value="Unassembled WGS sequence"/>
</dbReference>
<proteinExistence type="predicted"/>
<feature type="signal peptide" evidence="1">
    <location>
        <begin position="1"/>
        <end position="21"/>
    </location>
</feature>
<dbReference type="OrthoDB" id="2748312at2759"/>
<accession>A0A162K4V5</accession>
<dbReference type="AlphaFoldDB" id="A0A162K4V5"/>
<keyword evidence="4" id="KW-1185">Reference proteome</keyword>
<comment type="caution">
    <text evidence="3">The sequence shown here is derived from an EMBL/GenBank/DDBJ whole genome shotgun (WGS) entry which is preliminary data.</text>
</comment>
<evidence type="ECO:0000259" key="2">
    <source>
        <dbReference type="Pfam" id="PF14040"/>
    </source>
</evidence>
<dbReference type="GeneID" id="30025141"/>
<sequence>MQLSASLLLAFCALGLQGAVGTPILEGPVDIGALDLGPKDDNTTELVARQPPPPGSTNANPIIAELDLDGTKMNMLPFEADCYAILCLKAPDVLQRVVGKVINRNRRTSGVCKSPFKRGKAKYKLDKLLPPTHNTWGTFDSPEEYPFASSEQGGTNAYLFPVSLASQNSQGGTLNGLLSKYDIKAYDPAKQGTPGATDRTWYKIEYKGKLGPYCTALMAKDTSVCNKNFDGKGDWGFDVADQAYKYNKGDYQRIPRV</sequence>
<protein>
    <recommendedName>
        <fullName evidence="2">Deoxyribonuclease NucA/NucB domain-containing protein</fullName>
    </recommendedName>
</protein>
<dbReference type="EMBL" id="AZHB01000036">
    <property type="protein sequence ID" value="OAA53368.1"/>
    <property type="molecule type" value="Genomic_DNA"/>
</dbReference>
<feature type="domain" description="Deoxyribonuclease NucA/NucB" evidence="2">
    <location>
        <begin position="82"/>
        <end position="185"/>
    </location>
</feature>
<gene>
    <name evidence="3" type="ORF">ISF_08849</name>
</gene>
<name>A0A162K4V5_CORFA</name>
<evidence type="ECO:0000313" key="3">
    <source>
        <dbReference type="EMBL" id="OAA53368.1"/>
    </source>
</evidence>
<keyword evidence="1" id="KW-0732">Signal</keyword>
<dbReference type="RefSeq" id="XP_018700412.1">
    <property type="nucleotide sequence ID" value="XM_018852452.1"/>
</dbReference>
<organism evidence="3 4">
    <name type="scientific">Cordyceps fumosorosea (strain ARSEF 2679)</name>
    <name type="common">Isaria fumosorosea</name>
    <dbReference type="NCBI Taxonomy" id="1081104"/>
    <lineage>
        <taxon>Eukaryota</taxon>
        <taxon>Fungi</taxon>
        <taxon>Dikarya</taxon>
        <taxon>Ascomycota</taxon>
        <taxon>Pezizomycotina</taxon>
        <taxon>Sordariomycetes</taxon>
        <taxon>Hypocreomycetidae</taxon>
        <taxon>Hypocreales</taxon>
        <taxon>Cordycipitaceae</taxon>
        <taxon>Cordyceps</taxon>
    </lineage>
</organism>
<feature type="chain" id="PRO_5007836809" description="Deoxyribonuclease NucA/NucB domain-containing protein" evidence="1">
    <location>
        <begin position="22"/>
        <end position="257"/>
    </location>
</feature>
<reference evidence="3 4" key="1">
    <citation type="journal article" date="2016" name="Genome Biol. Evol.">
        <title>Divergent and convergent evolution of fungal pathogenicity.</title>
        <authorList>
            <person name="Shang Y."/>
            <person name="Xiao G."/>
            <person name="Zheng P."/>
            <person name="Cen K."/>
            <person name="Zhan S."/>
            <person name="Wang C."/>
        </authorList>
    </citation>
    <scope>NUCLEOTIDE SEQUENCE [LARGE SCALE GENOMIC DNA]</scope>
    <source>
        <strain evidence="3 4">ARSEF 2679</strain>
    </source>
</reference>
<dbReference type="InterPro" id="IPR029476">
    <property type="entry name" value="DNase_NucA_NucB"/>
</dbReference>
<dbReference type="Pfam" id="PF14040">
    <property type="entry name" value="DNase_NucA_NucB"/>
    <property type="match status" value="1"/>
</dbReference>
<evidence type="ECO:0000313" key="4">
    <source>
        <dbReference type="Proteomes" id="UP000076744"/>
    </source>
</evidence>
<dbReference type="STRING" id="1081104.A0A162K4V5"/>